<sequence>MKGFDTMDANQKSVISNVYDELARNLNWSDGLVRISHPGHTREASQHAECHEGRTSADYYAVGSLLGRIDELQGMKILTELSKLQISDPQHPQYGGMRWYKEETVINDTNAAFFILMPLTTIRFLYPGSFPASQIGMLDTMMDAGLEWFAHECTDPILYYPNKIISDGALLLTLSRIRSHEIYYSKAVDFFEKWEAYTICRGWGWGENISMHYLPIILNALSLACKALKPAEAELKCKLQKQMDALLDYIRFQGPGELVPSIRSYNFDGKAEKSSFLWIIAGLRHNVMDEIKQDSIVNNWSLTAMISLLLFEESWNEPQTVQLETPRVRKEHIFDQSYSYTWVGQAGRLGSINQFPVIPGSYQWPTWGLGWQSFPVSFRIEGAQLGYLRWSVKENGGQRTHPARNKETYLSPALFGEEWYPDVQTQCAQAEHMLLVCRSMAGINNQAAELADEWVIHRFEGKILRMEDWVILQYKQAAVAIRALNGISYSQQERAAQGIHLKQVGESVYLRQVLYSGDETTLQHPRLEAAWAVLFLDNITDKAEILQRLEKVAIADISRPDGEVPRISYHEIRQLEMADDSCKVALTIDPFSMNKA</sequence>
<gene>
    <name evidence="1" type="ORF">EHS13_27660</name>
</gene>
<keyword evidence="2" id="KW-1185">Reference proteome</keyword>
<evidence type="ECO:0000313" key="1">
    <source>
        <dbReference type="EMBL" id="QGQ98395.1"/>
    </source>
</evidence>
<dbReference type="AlphaFoldDB" id="A0A6B8RS76"/>
<evidence type="ECO:0000313" key="2">
    <source>
        <dbReference type="Proteomes" id="UP000426246"/>
    </source>
</evidence>
<reference evidence="2" key="1">
    <citation type="submission" date="2018-11" db="EMBL/GenBank/DDBJ databases">
        <title>Complete genome sequence of Paenibacillus sp. ML311-T8.</title>
        <authorList>
            <person name="Nam Y.-D."/>
            <person name="Kang J."/>
            <person name="Chung W.-H."/>
            <person name="Park Y.S."/>
        </authorList>
    </citation>
    <scope>NUCLEOTIDE SEQUENCE [LARGE SCALE GENOMIC DNA]</scope>
    <source>
        <strain evidence="2">ML311-T8</strain>
    </source>
</reference>
<name>A0A6B8RS76_9BACL</name>
<evidence type="ECO:0008006" key="3">
    <source>
        <dbReference type="Google" id="ProtNLM"/>
    </source>
</evidence>
<accession>A0A6B8RS76</accession>
<proteinExistence type="predicted"/>
<dbReference type="Proteomes" id="UP000426246">
    <property type="component" value="Chromosome"/>
</dbReference>
<dbReference type="RefSeq" id="WP_155703499.1">
    <property type="nucleotide sequence ID" value="NZ_CP034235.1"/>
</dbReference>
<organism evidence="1 2">
    <name type="scientific">Paenibacillus psychroresistens</name>
    <dbReference type="NCBI Taxonomy" id="1778678"/>
    <lineage>
        <taxon>Bacteria</taxon>
        <taxon>Bacillati</taxon>
        <taxon>Bacillota</taxon>
        <taxon>Bacilli</taxon>
        <taxon>Bacillales</taxon>
        <taxon>Paenibacillaceae</taxon>
        <taxon>Paenibacillus</taxon>
    </lineage>
</organism>
<dbReference type="EMBL" id="CP034235">
    <property type="protein sequence ID" value="QGQ98395.1"/>
    <property type="molecule type" value="Genomic_DNA"/>
</dbReference>
<protein>
    <recommendedName>
        <fullName evidence="3">Heparinase</fullName>
    </recommendedName>
</protein>
<dbReference type="KEGG" id="ppsc:EHS13_27660"/>